<dbReference type="InterPro" id="IPR047130">
    <property type="entry name" value="7TM_GPCR_Srsx_nematod"/>
</dbReference>
<organism evidence="7 8">
    <name type="scientific">Cylicocyclus nassatus</name>
    <name type="common">Nematode worm</name>
    <dbReference type="NCBI Taxonomy" id="53992"/>
    <lineage>
        <taxon>Eukaryota</taxon>
        <taxon>Metazoa</taxon>
        <taxon>Ecdysozoa</taxon>
        <taxon>Nematoda</taxon>
        <taxon>Chromadorea</taxon>
        <taxon>Rhabditida</taxon>
        <taxon>Rhabditina</taxon>
        <taxon>Rhabditomorpha</taxon>
        <taxon>Strongyloidea</taxon>
        <taxon>Strongylidae</taxon>
        <taxon>Cylicocyclus</taxon>
    </lineage>
</organism>
<comment type="subcellular location">
    <subcellularLocation>
        <location evidence="1">Membrane</location>
    </subcellularLocation>
</comment>
<evidence type="ECO:0000259" key="6">
    <source>
        <dbReference type="PROSITE" id="PS50262"/>
    </source>
</evidence>
<dbReference type="GO" id="GO:0004930">
    <property type="term" value="F:G protein-coupled receptor activity"/>
    <property type="evidence" value="ECO:0007669"/>
    <property type="project" value="InterPro"/>
</dbReference>
<dbReference type="SMART" id="SM01381">
    <property type="entry name" value="7TM_GPCR_Srsx"/>
    <property type="match status" value="1"/>
</dbReference>
<dbReference type="SUPFAM" id="SSF81321">
    <property type="entry name" value="Family A G protein-coupled receptor-like"/>
    <property type="match status" value="1"/>
</dbReference>
<feature type="transmembrane region" description="Helical" evidence="5">
    <location>
        <begin position="87"/>
        <end position="111"/>
    </location>
</feature>
<feature type="transmembrane region" description="Helical" evidence="5">
    <location>
        <begin position="123"/>
        <end position="146"/>
    </location>
</feature>
<dbReference type="PANTHER" id="PTHR23360">
    <property type="entry name" value="G-PROTEIN COUPLED RECEPTORS FAMILY 1 PROFILE DOMAIN-CONTAINING PROTEIN-RELATED"/>
    <property type="match status" value="1"/>
</dbReference>
<dbReference type="InterPro" id="IPR019424">
    <property type="entry name" value="7TM_GPCR_Srsx"/>
</dbReference>
<dbReference type="GO" id="GO:0016020">
    <property type="term" value="C:membrane"/>
    <property type="evidence" value="ECO:0007669"/>
    <property type="project" value="UniProtKB-SubCell"/>
</dbReference>
<evidence type="ECO:0000256" key="2">
    <source>
        <dbReference type="ARBA" id="ARBA00022692"/>
    </source>
</evidence>
<dbReference type="Pfam" id="PF10320">
    <property type="entry name" value="7TM_GPCR_Srsx"/>
    <property type="match status" value="1"/>
</dbReference>
<sequence length="305" mass="34212">MSSNMTLELVPRSALLVAIAFSLVGCIGNGLIILATILSPTLRSRCNLLICLLAIADFIICAYLIQIRVQMLHNWYFLTNKECFLHSFHGLFALNVQAAVGLVIGLDRLFAVALPTRYSRLPGFLYAMMVAAVLSYASLFTMFGYWDSSMEVIPVCFPPFAYNNTSRAVWFCSNVVIAFLVIAVYGLAHLKCRTLCAKNTHARSILRIKHLLLSLSIVMGIYTATWFVTMIVSLITLFLPITPRISQGINDQLGWLVIINSSNNFFVYFCRAPEYRKVFVDIGCLFKSNQKPPAHINISLRNITF</sequence>
<dbReference type="InterPro" id="IPR000276">
    <property type="entry name" value="GPCR_Rhodpsn"/>
</dbReference>
<feature type="transmembrane region" description="Helical" evidence="5">
    <location>
        <begin position="168"/>
        <end position="190"/>
    </location>
</feature>
<dbReference type="CDD" id="cd00637">
    <property type="entry name" value="7tm_classA_rhodopsin-like"/>
    <property type="match status" value="1"/>
</dbReference>
<keyword evidence="2 5" id="KW-0812">Transmembrane</keyword>
<accession>A0AA36H5E9</accession>
<feature type="transmembrane region" description="Helical" evidence="5">
    <location>
        <begin position="253"/>
        <end position="270"/>
    </location>
</feature>
<name>A0AA36H5E9_CYLNA</name>
<reference evidence="7" key="1">
    <citation type="submission" date="2023-07" db="EMBL/GenBank/DDBJ databases">
        <authorList>
            <consortium name="CYATHOMIX"/>
        </authorList>
    </citation>
    <scope>NUCLEOTIDE SEQUENCE</scope>
    <source>
        <strain evidence="7">N/A</strain>
    </source>
</reference>
<feature type="transmembrane region" description="Helical" evidence="5">
    <location>
        <begin position="12"/>
        <end position="34"/>
    </location>
</feature>
<feature type="transmembrane region" description="Helical" evidence="5">
    <location>
        <begin position="46"/>
        <end position="67"/>
    </location>
</feature>
<feature type="domain" description="G-protein coupled receptors family 1 profile" evidence="6">
    <location>
        <begin position="28"/>
        <end position="268"/>
    </location>
</feature>
<evidence type="ECO:0000256" key="1">
    <source>
        <dbReference type="ARBA" id="ARBA00004370"/>
    </source>
</evidence>
<evidence type="ECO:0000256" key="4">
    <source>
        <dbReference type="ARBA" id="ARBA00023136"/>
    </source>
</evidence>
<dbReference type="PROSITE" id="PS50262">
    <property type="entry name" value="G_PROTEIN_RECEP_F1_2"/>
    <property type="match status" value="1"/>
</dbReference>
<dbReference type="EMBL" id="CATQJL010000305">
    <property type="protein sequence ID" value="CAJ0604374.1"/>
    <property type="molecule type" value="Genomic_DNA"/>
</dbReference>
<feature type="transmembrane region" description="Helical" evidence="5">
    <location>
        <begin position="211"/>
        <end position="241"/>
    </location>
</feature>
<dbReference type="InterPro" id="IPR017452">
    <property type="entry name" value="GPCR_Rhodpsn_7TM"/>
</dbReference>
<dbReference type="AlphaFoldDB" id="A0AA36H5E9"/>
<keyword evidence="8" id="KW-1185">Reference proteome</keyword>
<evidence type="ECO:0000313" key="8">
    <source>
        <dbReference type="Proteomes" id="UP001176961"/>
    </source>
</evidence>
<dbReference type="PRINTS" id="PR00237">
    <property type="entry name" value="GPCRRHODOPSN"/>
</dbReference>
<dbReference type="PANTHER" id="PTHR23360:SF16">
    <property type="entry name" value="G-PROTEIN COUPLED RECEPTORS FAMILY 1 PROFILE DOMAIN-CONTAINING PROTEIN"/>
    <property type="match status" value="1"/>
</dbReference>
<comment type="caution">
    <text evidence="7">The sequence shown here is derived from an EMBL/GenBank/DDBJ whole genome shotgun (WGS) entry which is preliminary data.</text>
</comment>
<dbReference type="Proteomes" id="UP001176961">
    <property type="component" value="Unassembled WGS sequence"/>
</dbReference>
<keyword evidence="3 5" id="KW-1133">Transmembrane helix</keyword>
<protein>
    <recommendedName>
        <fullName evidence="6">G-protein coupled receptors family 1 profile domain-containing protein</fullName>
    </recommendedName>
</protein>
<evidence type="ECO:0000256" key="3">
    <source>
        <dbReference type="ARBA" id="ARBA00022989"/>
    </source>
</evidence>
<keyword evidence="4 5" id="KW-0472">Membrane</keyword>
<evidence type="ECO:0000256" key="5">
    <source>
        <dbReference type="SAM" id="Phobius"/>
    </source>
</evidence>
<evidence type="ECO:0000313" key="7">
    <source>
        <dbReference type="EMBL" id="CAJ0604374.1"/>
    </source>
</evidence>
<dbReference type="Gene3D" id="1.20.1070.10">
    <property type="entry name" value="Rhodopsin 7-helix transmembrane proteins"/>
    <property type="match status" value="1"/>
</dbReference>
<gene>
    <name evidence="7" type="ORF">CYNAS_LOCUS16357</name>
</gene>
<proteinExistence type="predicted"/>